<keyword evidence="10" id="KW-0902">Two-component regulatory system</keyword>
<comment type="catalytic activity">
    <reaction evidence="1">
        <text>ATP + protein L-histidine = ADP + protein N-phospho-L-histidine.</text>
        <dbReference type="EC" id="2.7.13.3"/>
    </reaction>
</comment>
<evidence type="ECO:0000256" key="3">
    <source>
        <dbReference type="ARBA" id="ARBA00012438"/>
    </source>
</evidence>
<protein>
    <recommendedName>
        <fullName evidence="3">histidine kinase</fullName>
        <ecNumber evidence="3">2.7.13.3</ecNumber>
    </recommendedName>
</protein>
<keyword evidence="12" id="KW-0812">Transmembrane</keyword>
<dbReference type="PANTHER" id="PTHR34220">
    <property type="entry name" value="SENSOR HISTIDINE KINASE YPDA"/>
    <property type="match status" value="1"/>
</dbReference>
<evidence type="ECO:0000256" key="10">
    <source>
        <dbReference type="ARBA" id="ARBA00023012"/>
    </source>
</evidence>
<evidence type="ECO:0000256" key="1">
    <source>
        <dbReference type="ARBA" id="ARBA00000085"/>
    </source>
</evidence>
<dbReference type="PROSITE" id="PS50109">
    <property type="entry name" value="HIS_KIN"/>
    <property type="match status" value="1"/>
</dbReference>
<dbReference type="PANTHER" id="PTHR34220:SF7">
    <property type="entry name" value="SENSOR HISTIDINE KINASE YPDA"/>
    <property type="match status" value="1"/>
</dbReference>
<keyword evidence="12" id="KW-1133">Transmembrane helix</keyword>
<dbReference type="Proteomes" id="UP000553776">
    <property type="component" value="Unassembled WGS sequence"/>
</dbReference>
<organism evidence="15 16">
    <name type="scientific">Cohnella xylanilytica</name>
    <dbReference type="NCBI Taxonomy" id="557555"/>
    <lineage>
        <taxon>Bacteria</taxon>
        <taxon>Bacillati</taxon>
        <taxon>Bacillota</taxon>
        <taxon>Bacilli</taxon>
        <taxon>Bacillales</taxon>
        <taxon>Paenibacillaceae</taxon>
        <taxon>Cohnella</taxon>
    </lineage>
</organism>
<accession>A0A841U8V7</accession>
<keyword evidence="16" id="KW-1185">Reference proteome</keyword>
<keyword evidence="5" id="KW-0597">Phosphoprotein</keyword>
<dbReference type="GO" id="GO:0005524">
    <property type="term" value="F:ATP binding"/>
    <property type="evidence" value="ECO:0007669"/>
    <property type="project" value="UniProtKB-KW"/>
</dbReference>
<dbReference type="InterPro" id="IPR036890">
    <property type="entry name" value="HATPase_C_sf"/>
</dbReference>
<dbReference type="PROSITE" id="PS50885">
    <property type="entry name" value="HAMP"/>
    <property type="match status" value="1"/>
</dbReference>
<dbReference type="SMART" id="SM00387">
    <property type="entry name" value="HATPase_c"/>
    <property type="match status" value="1"/>
</dbReference>
<evidence type="ECO:0000256" key="7">
    <source>
        <dbReference type="ARBA" id="ARBA00022741"/>
    </source>
</evidence>
<reference evidence="15 16" key="1">
    <citation type="submission" date="2020-08" db="EMBL/GenBank/DDBJ databases">
        <title>Cohnella phylogeny.</title>
        <authorList>
            <person name="Dunlap C."/>
        </authorList>
    </citation>
    <scope>NUCLEOTIDE SEQUENCE [LARGE SCALE GENOMIC DNA]</scope>
    <source>
        <strain evidence="15 16">DSM 25239</strain>
    </source>
</reference>
<evidence type="ECO:0000256" key="11">
    <source>
        <dbReference type="ARBA" id="ARBA00023136"/>
    </source>
</evidence>
<feature type="transmembrane region" description="Helical" evidence="12">
    <location>
        <begin position="295"/>
        <end position="317"/>
    </location>
</feature>
<evidence type="ECO:0000259" key="13">
    <source>
        <dbReference type="PROSITE" id="PS50109"/>
    </source>
</evidence>
<dbReference type="AlphaFoldDB" id="A0A841U8V7"/>
<keyword evidence="8 15" id="KW-0418">Kinase</keyword>
<evidence type="ECO:0000256" key="4">
    <source>
        <dbReference type="ARBA" id="ARBA00022475"/>
    </source>
</evidence>
<evidence type="ECO:0000256" key="9">
    <source>
        <dbReference type="ARBA" id="ARBA00022840"/>
    </source>
</evidence>
<name>A0A841U8V7_9BACL</name>
<dbReference type="Gene3D" id="6.10.340.10">
    <property type="match status" value="1"/>
</dbReference>
<dbReference type="Pfam" id="PF06580">
    <property type="entry name" value="His_kinase"/>
    <property type="match status" value="1"/>
</dbReference>
<evidence type="ECO:0000256" key="12">
    <source>
        <dbReference type="SAM" id="Phobius"/>
    </source>
</evidence>
<dbReference type="GO" id="GO:0005886">
    <property type="term" value="C:plasma membrane"/>
    <property type="evidence" value="ECO:0007669"/>
    <property type="project" value="UniProtKB-SubCell"/>
</dbReference>
<keyword evidence="4" id="KW-1003">Cell membrane</keyword>
<comment type="subcellular location">
    <subcellularLocation>
        <location evidence="2">Cell membrane</location>
        <topology evidence="2">Multi-pass membrane protein</topology>
    </subcellularLocation>
</comment>
<evidence type="ECO:0000313" key="15">
    <source>
        <dbReference type="EMBL" id="MBB6694683.1"/>
    </source>
</evidence>
<evidence type="ECO:0000259" key="14">
    <source>
        <dbReference type="PROSITE" id="PS50885"/>
    </source>
</evidence>
<dbReference type="InterPro" id="IPR005467">
    <property type="entry name" value="His_kinase_dom"/>
</dbReference>
<dbReference type="Pfam" id="PF02518">
    <property type="entry name" value="HATPase_c"/>
    <property type="match status" value="1"/>
</dbReference>
<evidence type="ECO:0000256" key="8">
    <source>
        <dbReference type="ARBA" id="ARBA00022777"/>
    </source>
</evidence>
<dbReference type="InterPro" id="IPR050640">
    <property type="entry name" value="Bact_2-comp_sensor_kinase"/>
</dbReference>
<keyword evidence="9" id="KW-0067">ATP-binding</keyword>
<proteinExistence type="predicted"/>
<comment type="caution">
    <text evidence="15">The sequence shown here is derived from an EMBL/GenBank/DDBJ whole genome shotgun (WGS) entry which is preliminary data.</text>
</comment>
<dbReference type="InterPro" id="IPR003660">
    <property type="entry name" value="HAMP_dom"/>
</dbReference>
<keyword evidence="6" id="KW-0808">Transferase</keyword>
<feature type="domain" description="Histidine kinase" evidence="13">
    <location>
        <begin position="481"/>
        <end position="582"/>
    </location>
</feature>
<sequence length="588" mass="67269">MEDVRNRRYIPFGYKLLISYIAICLVPILAIGLFSYFTYMNSMKEQTRDAMSDTLRQVGDNVSFKLEDIRRISDLLYNDYTLAGDIQNFNMGWESYESTVKYVIPKFQSTINATGQDIQLTVYLNNPAFPEVYGKSDSRIDPLVSQKHSFEMYNIRRIENEEWYKNFPKEQFGLTMSWQQIGDDREHGNISFLRRLVDSSDPFTHEQIGFIRITTKISGIFRSLDYRKLGADTIVYAIDNQNRILYSSEEGFVQRAWTDAPSPNKIVITQDIPGINMKLAAIIPTHSLEKKAKKLANWTVFVSLVSIAFCIVASIFISRVFSKRVGKVVSLLRLFQEGEYDKRIRYRGGDEFAYIASALNQLGEHMNRLIKETYLSKIEKQELELESLQAQINPHFLYNTLSSISRLAQFGELEKLKLMVMELSKFYRYSLNNGETLISVGKELEQVKAYIEIQRIKLTDRLSADFDVDPSVLSHDTVKLILQPFVENAIEHAWSGEGTLRVTIRAAMEDGLIVFRILDDGSGMSEETIAQIFTPSDGVYLGYGIRNVEQRIKLYFGDPYGVAIESRIGGGTCVEIRIPATSKARLLA</sequence>
<dbReference type="InterPro" id="IPR003594">
    <property type="entry name" value="HATPase_dom"/>
</dbReference>
<gene>
    <name evidence="15" type="ORF">H7B90_25120</name>
</gene>
<evidence type="ECO:0000313" key="16">
    <source>
        <dbReference type="Proteomes" id="UP000553776"/>
    </source>
</evidence>
<keyword evidence="7" id="KW-0547">Nucleotide-binding</keyword>
<feature type="domain" description="HAMP" evidence="14">
    <location>
        <begin position="319"/>
        <end position="371"/>
    </location>
</feature>
<dbReference type="EC" id="2.7.13.3" evidence="3"/>
<dbReference type="CDD" id="cd06225">
    <property type="entry name" value="HAMP"/>
    <property type="match status" value="1"/>
</dbReference>
<evidence type="ECO:0000256" key="5">
    <source>
        <dbReference type="ARBA" id="ARBA00022553"/>
    </source>
</evidence>
<keyword evidence="11 12" id="KW-0472">Membrane</keyword>
<dbReference type="Gene3D" id="3.30.565.10">
    <property type="entry name" value="Histidine kinase-like ATPase, C-terminal domain"/>
    <property type="match status" value="1"/>
</dbReference>
<dbReference type="SUPFAM" id="SSF55874">
    <property type="entry name" value="ATPase domain of HSP90 chaperone/DNA topoisomerase II/histidine kinase"/>
    <property type="match status" value="1"/>
</dbReference>
<evidence type="ECO:0000256" key="2">
    <source>
        <dbReference type="ARBA" id="ARBA00004651"/>
    </source>
</evidence>
<dbReference type="GO" id="GO:0000155">
    <property type="term" value="F:phosphorelay sensor kinase activity"/>
    <property type="evidence" value="ECO:0007669"/>
    <property type="project" value="InterPro"/>
</dbReference>
<dbReference type="EMBL" id="JACJVR010000098">
    <property type="protein sequence ID" value="MBB6694683.1"/>
    <property type="molecule type" value="Genomic_DNA"/>
</dbReference>
<evidence type="ECO:0000256" key="6">
    <source>
        <dbReference type="ARBA" id="ARBA00022679"/>
    </source>
</evidence>
<dbReference type="InterPro" id="IPR010559">
    <property type="entry name" value="Sig_transdc_His_kin_internal"/>
</dbReference>
<dbReference type="RefSeq" id="WP_185138645.1">
    <property type="nucleotide sequence ID" value="NZ_JACJVR010000098.1"/>
</dbReference>
<feature type="transmembrane region" description="Helical" evidence="12">
    <location>
        <begin position="17"/>
        <end position="39"/>
    </location>
</feature>